<dbReference type="AlphaFoldDB" id="A0A640SLN1"/>
<evidence type="ECO:0000313" key="3">
    <source>
        <dbReference type="EMBL" id="GFE12423.1"/>
    </source>
</evidence>
<dbReference type="PANTHER" id="PTHR30461:SF26">
    <property type="entry name" value="RESOLVASE HOMOLOG YNEB"/>
    <property type="match status" value="1"/>
</dbReference>
<dbReference type="InterPro" id="IPR011109">
    <property type="entry name" value="DNA_bind_recombinase_dom"/>
</dbReference>
<organism evidence="3 4">
    <name type="scientific">Streptomyces glebosus</name>
    <dbReference type="NCBI Taxonomy" id="249580"/>
    <lineage>
        <taxon>Bacteria</taxon>
        <taxon>Bacillati</taxon>
        <taxon>Actinomycetota</taxon>
        <taxon>Actinomycetes</taxon>
        <taxon>Kitasatosporales</taxon>
        <taxon>Streptomycetaceae</taxon>
        <taxon>Streptomyces</taxon>
    </lineage>
</organism>
<gene>
    <name evidence="3" type="ORF">Sgleb_04700</name>
</gene>
<proteinExistence type="inferred from homology"/>
<dbReference type="GO" id="GO:0003677">
    <property type="term" value="F:DNA binding"/>
    <property type="evidence" value="ECO:0007669"/>
    <property type="project" value="InterPro"/>
</dbReference>
<reference evidence="3 4" key="1">
    <citation type="submission" date="2019-12" db="EMBL/GenBank/DDBJ databases">
        <title>Whole genome shotgun sequence of Streptomyces hygroscopicus subsp. glebosus NBRC 13786.</title>
        <authorList>
            <person name="Ichikawa N."/>
            <person name="Kimura A."/>
            <person name="Kitahashi Y."/>
            <person name="Komaki H."/>
            <person name="Tamura T."/>
        </authorList>
    </citation>
    <scope>NUCLEOTIDE SEQUENCE [LARGE SCALE GENOMIC DNA]</scope>
    <source>
        <strain evidence="3 4">NBRC 13786</strain>
    </source>
</reference>
<protein>
    <recommendedName>
        <fullName evidence="2">Recombinase domain-containing protein</fullName>
    </recommendedName>
</protein>
<keyword evidence="4" id="KW-1185">Reference proteome</keyword>
<evidence type="ECO:0000256" key="1">
    <source>
        <dbReference type="ARBA" id="ARBA00009913"/>
    </source>
</evidence>
<dbReference type="Proteomes" id="UP000430079">
    <property type="component" value="Unassembled WGS sequence"/>
</dbReference>
<evidence type="ECO:0000259" key="2">
    <source>
        <dbReference type="PROSITE" id="PS51737"/>
    </source>
</evidence>
<sequence length="193" mass="20717">MPDPDPAKIVQEIFQRVSAGESARTISGDLNARGIPGPSGGAWQHAAISRTISHPAYGGWQVIKEGRRLVAYRNEAGERVGLRTELVDEAERHAQGVAAGKVRPLAGDGFPGAGKASHLLTDLLRCDGCKRAMTFRGLSYKCEKERACGICPAPASAYAGALEREVVGRWLNVVMALEPTTPWRSRSRSAGRL</sequence>
<dbReference type="EMBL" id="BLIO01000001">
    <property type="protein sequence ID" value="GFE12423.1"/>
    <property type="molecule type" value="Genomic_DNA"/>
</dbReference>
<evidence type="ECO:0000313" key="4">
    <source>
        <dbReference type="Proteomes" id="UP000430079"/>
    </source>
</evidence>
<dbReference type="RefSeq" id="WP_190145750.1">
    <property type="nucleotide sequence ID" value="NZ_BLIO01000001.1"/>
</dbReference>
<dbReference type="Gene3D" id="3.90.1750.20">
    <property type="entry name" value="Putative Large Serine Recombinase, Chain B, Domain 2"/>
    <property type="match status" value="1"/>
</dbReference>
<dbReference type="InterPro" id="IPR038109">
    <property type="entry name" value="DNA_bind_recomb_sf"/>
</dbReference>
<comment type="caution">
    <text evidence="3">The sequence shown here is derived from an EMBL/GenBank/DDBJ whole genome shotgun (WGS) entry which is preliminary data.</text>
</comment>
<name>A0A640SLN1_9ACTN</name>
<dbReference type="PROSITE" id="PS51737">
    <property type="entry name" value="RECOMBINASE_DNA_BIND"/>
    <property type="match status" value="1"/>
</dbReference>
<comment type="similarity">
    <text evidence="1">Belongs to the site-specific recombinase resolvase family.</text>
</comment>
<feature type="domain" description="Recombinase" evidence="2">
    <location>
        <begin position="1"/>
        <end position="107"/>
    </location>
</feature>
<dbReference type="PANTHER" id="PTHR30461">
    <property type="entry name" value="DNA-INVERTASE FROM LAMBDOID PROPHAGE"/>
    <property type="match status" value="1"/>
</dbReference>
<dbReference type="InterPro" id="IPR050639">
    <property type="entry name" value="SSR_resolvase"/>
</dbReference>
<dbReference type="GO" id="GO:0000150">
    <property type="term" value="F:DNA strand exchange activity"/>
    <property type="evidence" value="ECO:0007669"/>
    <property type="project" value="InterPro"/>
</dbReference>
<accession>A0A640SLN1</accession>
<dbReference type="Pfam" id="PF07508">
    <property type="entry name" value="Recombinase"/>
    <property type="match status" value="1"/>
</dbReference>